<organism evidence="1 2">
    <name type="scientific">Botryosphaeria parva (strain UCR-NP2)</name>
    <name type="common">Grapevine canker fungus</name>
    <name type="synonym">Neofusicoccum parvum</name>
    <dbReference type="NCBI Taxonomy" id="1287680"/>
    <lineage>
        <taxon>Eukaryota</taxon>
        <taxon>Fungi</taxon>
        <taxon>Dikarya</taxon>
        <taxon>Ascomycota</taxon>
        <taxon>Pezizomycotina</taxon>
        <taxon>Dothideomycetes</taxon>
        <taxon>Dothideomycetes incertae sedis</taxon>
        <taxon>Botryosphaeriales</taxon>
        <taxon>Botryosphaeriaceae</taxon>
        <taxon>Neofusicoccum</taxon>
    </lineage>
</organism>
<evidence type="ECO:0000313" key="2">
    <source>
        <dbReference type="Proteomes" id="UP000013521"/>
    </source>
</evidence>
<protein>
    <submittedName>
        <fullName evidence="1">Putative polyketide cyclase dehydrase protein</fullName>
    </submittedName>
</protein>
<proteinExistence type="predicted"/>
<sequence length="176" mass="19031">MASHVFTATASIPISAAPEKVFALLTDRSTWPVWNTFIPLADLVSPAPSSASPDDGKIQVGQKLHFHVRAKVFGKLRAVPGGSGEEVNILSTPADAAGERGIWRVGWKAADMPAWLFRAQRVNEVLAEESGGCTYRTVETFDGPLAYLVKVLSGWLVREGLVMWAEGLKKEAEKGN</sequence>
<reference evidence="2" key="1">
    <citation type="journal article" date="2013" name="Genome Announc.">
        <title>Draft genome sequence of Neofusicoccum parvum isolate UCR-NP2, a fungal vascular pathogen associated with grapevine cankers.</title>
        <authorList>
            <person name="Blanco-Ulate B."/>
            <person name="Rolshausen P."/>
            <person name="Cantu D."/>
        </authorList>
    </citation>
    <scope>NUCLEOTIDE SEQUENCE [LARGE SCALE GENOMIC DNA]</scope>
    <source>
        <strain evidence="2">UCR-NP2</strain>
    </source>
</reference>
<dbReference type="InterPro" id="IPR023393">
    <property type="entry name" value="START-like_dom_sf"/>
</dbReference>
<dbReference type="OrthoDB" id="509124at2759"/>
<gene>
    <name evidence="1" type="ORF">UCRNP2_7732</name>
</gene>
<dbReference type="AlphaFoldDB" id="R1ECT0"/>
<dbReference type="eggNOG" id="ENOG502S6PP">
    <property type="taxonomic scope" value="Eukaryota"/>
</dbReference>
<dbReference type="Proteomes" id="UP000013521">
    <property type="component" value="Unassembled WGS sequence"/>
</dbReference>
<name>R1ECT0_BOTPV</name>
<dbReference type="HOGENOM" id="CLU_069867_0_2_1"/>
<dbReference type="SUPFAM" id="SSF55961">
    <property type="entry name" value="Bet v1-like"/>
    <property type="match status" value="1"/>
</dbReference>
<dbReference type="CDD" id="cd07822">
    <property type="entry name" value="SRPBCC_4"/>
    <property type="match status" value="1"/>
</dbReference>
<dbReference type="KEGG" id="npa:UCRNP2_7732"/>
<evidence type="ECO:0000313" key="1">
    <source>
        <dbReference type="EMBL" id="EOD45548.1"/>
    </source>
</evidence>
<accession>R1ECT0</accession>
<dbReference type="EMBL" id="KB916574">
    <property type="protein sequence ID" value="EOD45548.1"/>
    <property type="molecule type" value="Genomic_DNA"/>
</dbReference>
<dbReference type="Gene3D" id="3.30.530.20">
    <property type="match status" value="1"/>
</dbReference>